<evidence type="ECO:0000256" key="11">
    <source>
        <dbReference type="ARBA" id="ARBA00040810"/>
    </source>
</evidence>
<dbReference type="Proteomes" id="UP000652013">
    <property type="component" value="Unassembled WGS sequence"/>
</dbReference>
<dbReference type="CDD" id="cd13957">
    <property type="entry name" value="PT_UbiA_Cox10"/>
    <property type="match status" value="1"/>
</dbReference>
<feature type="transmembrane region" description="Helical" evidence="14">
    <location>
        <begin position="307"/>
        <end position="325"/>
    </location>
</feature>
<feature type="transmembrane region" description="Helical" evidence="14">
    <location>
        <begin position="124"/>
        <end position="144"/>
    </location>
</feature>
<dbReference type="NCBIfam" id="TIGR01473">
    <property type="entry name" value="cyoE_ctaB"/>
    <property type="match status" value="1"/>
</dbReference>
<evidence type="ECO:0000256" key="8">
    <source>
        <dbReference type="ARBA" id="ARBA00023133"/>
    </source>
</evidence>
<dbReference type="GO" id="GO:0048034">
    <property type="term" value="P:heme O biosynthetic process"/>
    <property type="evidence" value="ECO:0007669"/>
    <property type="project" value="UniProtKB-UniRule"/>
</dbReference>
<sequence>MITERPASGRPQRPVVLRDPYVAATATATGTAGAQAAGRRDVRAVVAAYVSLMKPRIIELLLVTTVPAMMLAAGGMPDLGLVLVVLVGGTLAGGAASALNCYIDRDIDQLMRRTKRRPLPAHSVTPRAALVFGLTLAAVSVAVMGVFTNWLATALTAAAIAYYDLVYTLWLKRTTPQNTFWGGICGAAPVLIGWAAVTGGLAPGAWAFFAVVFFWQMPHFYALAIKYKDDYARAGIPMLPVVASTTRVNREIVIFTWLTVAASVAAWPLGMSPVYGVVALVSGAFFLVEAHRLVARSRSGAPLRPMRLFHWSITYLTVLFLAVAVDALI</sequence>
<reference evidence="15" key="1">
    <citation type="submission" date="2021-01" db="EMBL/GenBank/DDBJ databases">
        <title>Whole genome shotgun sequence of Spirilliplanes yamanashiensis NBRC 15828.</title>
        <authorList>
            <person name="Komaki H."/>
            <person name="Tamura T."/>
        </authorList>
    </citation>
    <scope>NUCLEOTIDE SEQUENCE</scope>
    <source>
        <strain evidence="15">NBRC 15828</strain>
    </source>
</reference>
<dbReference type="HAMAP" id="MF_00154">
    <property type="entry name" value="CyoE_CtaB"/>
    <property type="match status" value="1"/>
</dbReference>
<feature type="transmembrane region" description="Helical" evidence="14">
    <location>
        <begin position="150"/>
        <end position="171"/>
    </location>
</feature>
<keyword evidence="7 14" id="KW-1133">Transmembrane helix</keyword>
<dbReference type="EMBL" id="BOOY01000018">
    <property type="protein sequence ID" value="GIJ03259.1"/>
    <property type="molecule type" value="Genomic_DNA"/>
</dbReference>
<dbReference type="PANTHER" id="PTHR43448">
    <property type="entry name" value="PROTOHEME IX FARNESYLTRANSFERASE, MITOCHONDRIAL"/>
    <property type="match status" value="1"/>
</dbReference>
<evidence type="ECO:0000256" key="4">
    <source>
        <dbReference type="ARBA" id="ARBA00022475"/>
    </source>
</evidence>
<dbReference type="Pfam" id="PF01040">
    <property type="entry name" value="UbiA"/>
    <property type="match status" value="1"/>
</dbReference>
<name>A0A8J3Y865_9ACTN</name>
<comment type="function">
    <text evidence="14">Converts heme B (protoheme IX) to heme O by substitution of the vinyl group on carbon 2 of heme B porphyrin ring with a hydroxyethyl farnesyl side group.</text>
</comment>
<comment type="pathway">
    <text evidence="2 14">Porphyrin-containing compound metabolism; heme O biosynthesis; heme O from protoheme: step 1/1.</text>
</comment>
<feature type="transmembrane region" description="Helical" evidence="14">
    <location>
        <begin position="275"/>
        <end position="295"/>
    </location>
</feature>
<dbReference type="AlphaFoldDB" id="A0A8J3Y865"/>
<evidence type="ECO:0000256" key="12">
    <source>
        <dbReference type="ARBA" id="ARBA00042475"/>
    </source>
</evidence>
<keyword evidence="9 14" id="KW-0472">Membrane</keyword>
<dbReference type="PANTHER" id="PTHR43448:SF7">
    <property type="entry name" value="4-HYDROXYBENZOATE SOLANESYLTRANSFERASE"/>
    <property type="match status" value="1"/>
</dbReference>
<proteinExistence type="inferred from homology"/>
<keyword evidence="6 14" id="KW-0812">Transmembrane</keyword>
<evidence type="ECO:0000256" key="2">
    <source>
        <dbReference type="ARBA" id="ARBA00004919"/>
    </source>
</evidence>
<keyword evidence="8 14" id="KW-0350">Heme biosynthesis</keyword>
<evidence type="ECO:0000256" key="9">
    <source>
        <dbReference type="ARBA" id="ARBA00023136"/>
    </source>
</evidence>
<comment type="caution">
    <text evidence="15">The sequence shown here is derived from an EMBL/GenBank/DDBJ whole genome shotgun (WGS) entry which is preliminary data.</text>
</comment>
<comment type="similarity">
    <text evidence="14">Belongs to the UbiA prenyltransferase family. Protoheme IX farnesyltransferase subfamily.</text>
</comment>
<protein>
    <recommendedName>
        <fullName evidence="11 14">Protoheme IX farnesyltransferase</fullName>
        <ecNumber evidence="3 14">2.5.1.141</ecNumber>
    </recommendedName>
    <alternativeName>
        <fullName evidence="12 14">Heme B farnesyltransferase</fullName>
    </alternativeName>
    <alternativeName>
        <fullName evidence="10 14">Heme O synthase</fullName>
    </alternativeName>
</protein>
<comment type="catalytic activity">
    <reaction evidence="13 14">
        <text>heme b + (2E,6E)-farnesyl diphosphate + H2O = Fe(II)-heme o + diphosphate</text>
        <dbReference type="Rhea" id="RHEA:28070"/>
        <dbReference type="ChEBI" id="CHEBI:15377"/>
        <dbReference type="ChEBI" id="CHEBI:33019"/>
        <dbReference type="ChEBI" id="CHEBI:60344"/>
        <dbReference type="ChEBI" id="CHEBI:60530"/>
        <dbReference type="ChEBI" id="CHEBI:175763"/>
        <dbReference type="EC" id="2.5.1.141"/>
    </reaction>
</comment>
<dbReference type="NCBIfam" id="NF003349">
    <property type="entry name" value="PRK04375.1-2"/>
    <property type="match status" value="1"/>
</dbReference>
<evidence type="ECO:0000256" key="14">
    <source>
        <dbReference type="HAMAP-Rule" id="MF_00154"/>
    </source>
</evidence>
<evidence type="ECO:0000256" key="10">
    <source>
        <dbReference type="ARBA" id="ARBA00030253"/>
    </source>
</evidence>
<keyword evidence="5 14" id="KW-0808">Transferase</keyword>
<evidence type="ECO:0000256" key="6">
    <source>
        <dbReference type="ARBA" id="ARBA00022692"/>
    </source>
</evidence>
<keyword evidence="4 14" id="KW-1003">Cell membrane</keyword>
<evidence type="ECO:0000256" key="3">
    <source>
        <dbReference type="ARBA" id="ARBA00012292"/>
    </source>
</evidence>
<comment type="subcellular location">
    <subcellularLocation>
        <location evidence="1 14">Cell membrane</location>
        <topology evidence="1 14">Multi-pass membrane protein</topology>
    </subcellularLocation>
</comment>
<feature type="transmembrane region" description="Helical" evidence="14">
    <location>
        <begin position="178"/>
        <end position="197"/>
    </location>
</feature>
<feature type="transmembrane region" description="Helical" evidence="14">
    <location>
        <begin position="81"/>
        <end position="103"/>
    </location>
</feature>
<evidence type="ECO:0000256" key="13">
    <source>
        <dbReference type="ARBA" id="ARBA00047690"/>
    </source>
</evidence>
<accession>A0A8J3Y865</accession>
<dbReference type="InterPro" id="IPR000537">
    <property type="entry name" value="UbiA_prenyltransferase"/>
</dbReference>
<keyword evidence="16" id="KW-1185">Reference proteome</keyword>
<evidence type="ECO:0000313" key="15">
    <source>
        <dbReference type="EMBL" id="GIJ03259.1"/>
    </source>
</evidence>
<evidence type="ECO:0000256" key="1">
    <source>
        <dbReference type="ARBA" id="ARBA00004651"/>
    </source>
</evidence>
<dbReference type="GO" id="GO:0005886">
    <property type="term" value="C:plasma membrane"/>
    <property type="evidence" value="ECO:0007669"/>
    <property type="project" value="UniProtKB-SubCell"/>
</dbReference>
<evidence type="ECO:0000256" key="5">
    <source>
        <dbReference type="ARBA" id="ARBA00022679"/>
    </source>
</evidence>
<dbReference type="InterPro" id="IPR006369">
    <property type="entry name" value="Protohaem_IX_farnesylTrfase"/>
</dbReference>
<comment type="miscellaneous">
    <text evidence="14">Carbon 2 of the heme B porphyrin ring is defined according to the Fischer nomenclature.</text>
</comment>
<organism evidence="15 16">
    <name type="scientific">Spirilliplanes yamanashiensis</name>
    <dbReference type="NCBI Taxonomy" id="42233"/>
    <lineage>
        <taxon>Bacteria</taxon>
        <taxon>Bacillati</taxon>
        <taxon>Actinomycetota</taxon>
        <taxon>Actinomycetes</taxon>
        <taxon>Micromonosporales</taxon>
        <taxon>Micromonosporaceae</taxon>
        <taxon>Spirilliplanes</taxon>
    </lineage>
</organism>
<dbReference type="FunFam" id="1.10.357.140:FF:000001">
    <property type="entry name" value="Protoheme IX farnesyltransferase"/>
    <property type="match status" value="1"/>
</dbReference>
<evidence type="ECO:0000313" key="16">
    <source>
        <dbReference type="Proteomes" id="UP000652013"/>
    </source>
</evidence>
<dbReference type="EC" id="2.5.1.141" evidence="3 14"/>
<evidence type="ECO:0000256" key="7">
    <source>
        <dbReference type="ARBA" id="ARBA00022989"/>
    </source>
</evidence>
<dbReference type="InterPro" id="IPR044878">
    <property type="entry name" value="UbiA_sf"/>
</dbReference>
<dbReference type="UniPathway" id="UPA00834">
    <property type="reaction ID" value="UER00712"/>
</dbReference>
<feature type="transmembrane region" description="Helical" evidence="14">
    <location>
        <begin position="57"/>
        <end position="75"/>
    </location>
</feature>
<dbReference type="Gene3D" id="1.10.357.140">
    <property type="entry name" value="UbiA prenyltransferase"/>
    <property type="match status" value="1"/>
</dbReference>
<feature type="transmembrane region" description="Helical" evidence="14">
    <location>
        <begin position="203"/>
        <end position="224"/>
    </location>
</feature>
<feature type="transmembrane region" description="Helical" evidence="14">
    <location>
        <begin position="252"/>
        <end position="269"/>
    </location>
</feature>
<dbReference type="GO" id="GO:0008495">
    <property type="term" value="F:protoheme IX farnesyltransferase activity"/>
    <property type="evidence" value="ECO:0007669"/>
    <property type="project" value="UniProtKB-UniRule"/>
</dbReference>
<gene>
    <name evidence="14 15" type="primary">ctaB</name>
    <name evidence="15" type="ORF">Sya03_26110</name>
</gene>